<reference evidence="4" key="1">
    <citation type="submission" date="2016-10" db="EMBL/GenBank/DDBJ databases">
        <authorList>
            <person name="Varghese N."/>
            <person name="Submissions S."/>
        </authorList>
    </citation>
    <scope>NUCLEOTIDE SEQUENCE [LARGE SCALE GENOMIC DNA]</scope>
    <source>
        <strain evidence="4">UNC178MFTsu3.1</strain>
    </source>
</reference>
<proteinExistence type="predicted"/>
<organism evidence="3 4">
    <name type="scientific">Dyella marensis</name>
    <dbReference type="NCBI Taxonomy" id="500610"/>
    <lineage>
        <taxon>Bacteria</taxon>
        <taxon>Pseudomonadati</taxon>
        <taxon>Pseudomonadota</taxon>
        <taxon>Gammaproteobacteria</taxon>
        <taxon>Lysobacterales</taxon>
        <taxon>Rhodanobacteraceae</taxon>
        <taxon>Dyella</taxon>
    </lineage>
</organism>
<accession>A0A1I2DQC6</accession>
<dbReference type="EMBL" id="FONH01000004">
    <property type="protein sequence ID" value="SFE82687.1"/>
    <property type="molecule type" value="Genomic_DNA"/>
</dbReference>
<dbReference type="RefSeq" id="WP_026633085.1">
    <property type="nucleotide sequence ID" value="NZ_FONH01000004.1"/>
</dbReference>
<evidence type="ECO:0000313" key="3">
    <source>
        <dbReference type="EMBL" id="SFE82687.1"/>
    </source>
</evidence>
<keyword evidence="4" id="KW-1185">Reference proteome</keyword>
<keyword evidence="2" id="KW-1133">Transmembrane helix</keyword>
<dbReference type="Proteomes" id="UP000199477">
    <property type="component" value="Unassembled WGS sequence"/>
</dbReference>
<keyword evidence="2" id="KW-0472">Membrane</keyword>
<name>A0A1I2DQC6_9GAMM</name>
<feature type="region of interest" description="Disordered" evidence="1">
    <location>
        <begin position="1"/>
        <end position="32"/>
    </location>
</feature>
<protein>
    <submittedName>
        <fullName evidence="3">Uncharacterized protein</fullName>
    </submittedName>
</protein>
<feature type="compositionally biased region" description="Low complexity" evidence="1">
    <location>
        <begin position="11"/>
        <end position="32"/>
    </location>
</feature>
<evidence type="ECO:0000313" key="4">
    <source>
        <dbReference type="Proteomes" id="UP000199477"/>
    </source>
</evidence>
<gene>
    <name evidence="3" type="ORF">SAMN02799615_01766</name>
</gene>
<keyword evidence="2" id="KW-0812">Transmembrane</keyword>
<evidence type="ECO:0000256" key="1">
    <source>
        <dbReference type="SAM" id="MobiDB-lite"/>
    </source>
</evidence>
<dbReference type="AlphaFoldDB" id="A0A1I2DQC6"/>
<evidence type="ECO:0000256" key="2">
    <source>
        <dbReference type="SAM" id="Phobius"/>
    </source>
</evidence>
<feature type="transmembrane region" description="Helical" evidence="2">
    <location>
        <begin position="42"/>
        <end position="61"/>
    </location>
</feature>
<sequence length="62" mass="6691">MSKRKYMVAEPGNRASAPGAAAKPRAGDDGAPPVWHKDNRGFWFVVCVAASLVFALIYTALR</sequence>